<comment type="similarity">
    <text evidence="3">Belongs to the archaeal histone HMF family.</text>
</comment>
<evidence type="ECO:0000313" key="8">
    <source>
        <dbReference type="EMBL" id="HEH35876.1"/>
    </source>
</evidence>
<dbReference type="InterPro" id="IPR050947">
    <property type="entry name" value="Archaeal_histone_HMF"/>
</dbReference>
<dbReference type="InterPro" id="IPR009072">
    <property type="entry name" value="Histone-fold"/>
</dbReference>
<dbReference type="InterPro" id="IPR050004">
    <property type="entry name" value="HmfB-like"/>
</dbReference>
<dbReference type="GO" id="GO:0046982">
    <property type="term" value="F:protein heterodimerization activity"/>
    <property type="evidence" value="ECO:0007669"/>
    <property type="project" value="InterPro"/>
</dbReference>
<dbReference type="GO" id="GO:0005694">
    <property type="term" value="C:chromosome"/>
    <property type="evidence" value="ECO:0007669"/>
    <property type="project" value="UniProtKB-SubCell"/>
</dbReference>
<evidence type="ECO:0000256" key="1">
    <source>
        <dbReference type="ARBA" id="ARBA00004286"/>
    </source>
</evidence>
<evidence type="ECO:0000256" key="2">
    <source>
        <dbReference type="ARBA" id="ARBA00004496"/>
    </source>
</evidence>
<sequence>MAEAQIELPLAPVERLLKKAGAIRVSEDARKELAREIESKIALIAKKAAELAKNAGRKTVKAEDIKLAAESVLKT</sequence>
<name>A0A7J2TKZ3_ARCFL</name>
<comment type="caution">
    <text evidence="8">The sequence shown here is derived from an EMBL/GenBank/DDBJ whole genome shotgun (WGS) entry which is preliminary data.</text>
</comment>
<protein>
    <submittedName>
        <fullName evidence="8">Histone</fullName>
    </submittedName>
</protein>
<evidence type="ECO:0000256" key="3">
    <source>
        <dbReference type="ARBA" id="ARBA00008264"/>
    </source>
</evidence>
<dbReference type="InterPro" id="IPR003958">
    <property type="entry name" value="CBFA_NFYB_domain"/>
</dbReference>
<comment type="subcellular location">
    <subcellularLocation>
        <location evidence="1">Chromosome</location>
    </subcellularLocation>
    <subcellularLocation>
        <location evidence="2">Cytoplasm</location>
    </subcellularLocation>
</comment>
<evidence type="ECO:0000256" key="6">
    <source>
        <dbReference type="ARBA" id="ARBA00023125"/>
    </source>
</evidence>
<dbReference type="GO" id="GO:0003677">
    <property type="term" value="F:DNA binding"/>
    <property type="evidence" value="ECO:0007669"/>
    <property type="project" value="UniProtKB-KW"/>
</dbReference>
<evidence type="ECO:0000256" key="5">
    <source>
        <dbReference type="ARBA" id="ARBA00022490"/>
    </source>
</evidence>
<dbReference type="CDD" id="cd22909">
    <property type="entry name" value="HFD_archaea_histone-like"/>
    <property type="match status" value="1"/>
</dbReference>
<dbReference type="Pfam" id="PF00808">
    <property type="entry name" value="CBFD_NFYB_HMF"/>
    <property type="match status" value="1"/>
</dbReference>
<accession>A0A7J2TKZ3</accession>
<keyword evidence="5" id="KW-0963">Cytoplasm</keyword>
<dbReference type="GO" id="GO:0005737">
    <property type="term" value="C:cytoplasm"/>
    <property type="evidence" value="ECO:0007669"/>
    <property type="project" value="UniProtKB-SubCell"/>
</dbReference>
<organism evidence="8">
    <name type="scientific">Archaeoglobus fulgidus</name>
    <dbReference type="NCBI Taxonomy" id="2234"/>
    <lineage>
        <taxon>Archaea</taxon>
        <taxon>Methanobacteriati</taxon>
        <taxon>Methanobacteriota</taxon>
        <taxon>Archaeoglobi</taxon>
        <taxon>Archaeoglobales</taxon>
        <taxon>Archaeoglobaceae</taxon>
        <taxon>Archaeoglobus</taxon>
    </lineage>
</organism>
<evidence type="ECO:0000256" key="4">
    <source>
        <dbReference type="ARBA" id="ARBA00022454"/>
    </source>
</evidence>
<keyword evidence="6" id="KW-0238">DNA-binding</keyword>
<dbReference type="SUPFAM" id="SSF47113">
    <property type="entry name" value="Histone-fold"/>
    <property type="match status" value="1"/>
</dbReference>
<reference evidence="8" key="1">
    <citation type="journal article" date="2020" name="mSystems">
        <title>Genome- and Community-Level Interaction Insights into Carbon Utilization and Element Cycling Functions of Hydrothermarchaeota in Hydrothermal Sediment.</title>
        <authorList>
            <person name="Zhou Z."/>
            <person name="Liu Y."/>
            <person name="Xu W."/>
            <person name="Pan J."/>
            <person name="Luo Z.H."/>
            <person name="Li M."/>
        </authorList>
    </citation>
    <scope>NUCLEOTIDE SEQUENCE [LARGE SCALE GENOMIC DNA]</scope>
    <source>
        <strain evidence="8">SpSt-26</strain>
    </source>
</reference>
<dbReference type="Gene3D" id="1.10.20.10">
    <property type="entry name" value="Histone, subunit A"/>
    <property type="match status" value="1"/>
</dbReference>
<dbReference type="EMBL" id="DSLA01000110">
    <property type="protein sequence ID" value="HEH35876.1"/>
    <property type="molecule type" value="Genomic_DNA"/>
</dbReference>
<dbReference type="AlphaFoldDB" id="A0A7J2TKZ3"/>
<dbReference type="NCBIfam" id="NF043032">
    <property type="entry name" value="archaea_histone"/>
    <property type="match status" value="1"/>
</dbReference>
<dbReference type="PANTHER" id="PTHR47828">
    <property type="entry name" value="ARCHAEAL HISTONE A"/>
    <property type="match status" value="1"/>
</dbReference>
<evidence type="ECO:0000259" key="7">
    <source>
        <dbReference type="Pfam" id="PF00808"/>
    </source>
</evidence>
<keyword evidence="4" id="KW-0158">Chromosome</keyword>
<gene>
    <name evidence="8" type="ORF">ENP88_07045</name>
</gene>
<dbReference type="PANTHER" id="PTHR47828:SF1">
    <property type="entry name" value="ARCHAEAL HISTONE A"/>
    <property type="match status" value="1"/>
</dbReference>
<proteinExistence type="inferred from homology"/>
<feature type="domain" description="Transcription factor CBF/NF-Y/archaeal histone" evidence="7">
    <location>
        <begin position="6"/>
        <end position="68"/>
    </location>
</feature>